<evidence type="ECO:0008006" key="2">
    <source>
        <dbReference type="Google" id="ProtNLM"/>
    </source>
</evidence>
<gene>
    <name evidence="1" type="ORF">B1A_08046</name>
</gene>
<dbReference type="EMBL" id="AUZX01005763">
    <property type="protein sequence ID" value="EQD66648.1"/>
    <property type="molecule type" value="Genomic_DNA"/>
</dbReference>
<dbReference type="Gene3D" id="1.25.40.10">
    <property type="entry name" value="Tetratricopeptide repeat domain"/>
    <property type="match status" value="1"/>
</dbReference>
<evidence type="ECO:0000313" key="1">
    <source>
        <dbReference type="EMBL" id="EQD66648.1"/>
    </source>
</evidence>
<dbReference type="InterPro" id="IPR019734">
    <property type="entry name" value="TPR_rpt"/>
</dbReference>
<dbReference type="InterPro" id="IPR011990">
    <property type="entry name" value="TPR-like_helical_dom_sf"/>
</dbReference>
<dbReference type="Pfam" id="PF13432">
    <property type="entry name" value="TPR_16"/>
    <property type="match status" value="1"/>
</dbReference>
<name>T1BDU9_9ZZZZ</name>
<comment type="caution">
    <text evidence="1">The sequence shown here is derived from an EMBL/GenBank/DDBJ whole genome shotgun (WGS) entry which is preliminary data.</text>
</comment>
<reference evidence="1" key="2">
    <citation type="journal article" date="2014" name="ISME J.">
        <title>Microbial stratification in low pH oxic and suboxic macroscopic growths along an acid mine drainage.</title>
        <authorList>
            <person name="Mendez-Garcia C."/>
            <person name="Mesa V."/>
            <person name="Sprenger R.R."/>
            <person name="Richter M."/>
            <person name="Diez M.S."/>
            <person name="Solano J."/>
            <person name="Bargiela R."/>
            <person name="Golyshina O.V."/>
            <person name="Manteca A."/>
            <person name="Ramos J.L."/>
            <person name="Gallego J.R."/>
            <person name="Llorente I."/>
            <person name="Martins Dos Santos V.A."/>
            <person name="Jensen O.N."/>
            <person name="Pelaez A.I."/>
            <person name="Sanchez J."/>
            <person name="Ferrer M."/>
        </authorList>
    </citation>
    <scope>NUCLEOTIDE SEQUENCE</scope>
</reference>
<reference evidence="1" key="1">
    <citation type="submission" date="2013-08" db="EMBL/GenBank/DDBJ databases">
        <authorList>
            <person name="Mendez C."/>
            <person name="Richter M."/>
            <person name="Ferrer M."/>
            <person name="Sanchez J."/>
        </authorList>
    </citation>
    <scope>NUCLEOTIDE SEQUENCE</scope>
</reference>
<organism evidence="1">
    <name type="scientific">mine drainage metagenome</name>
    <dbReference type="NCBI Taxonomy" id="410659"/>
    <lineage>
        <taxon>unclassified sequences</taxon>
        <taxon>metagenomes</taxon>
        <taxon>ecological metagenomes</taxon>
    </lineage>
</organism>
<sequence length="119" mass="13506">MLGLARAQFGNGEASAARATLEALMHHNPEFNSPERHLLYARSLEAEGSVQRALEEYRTLAHAYPGAEAAVRYAQLLERQGQREEARKVARELLEQARLAPSHYRRAQRTWLDEAARLL</sequence>
<dbReference type="Pfam" id="PF13174">
    <property type="entry name" value="TPR_6"/>
    <property type="match status" value="1"/>
</dbReference>
<protein>
    <recommendedName>
        <fullName evidence="2">Tetratricopeptide repeat protein</fullName>
    </recommendedName>
</protein>
<accession>T1BDU9</accession>
<dbReference type="SUPFAM" id="SSF48452">
    <property type="entry name" value="TPR-like"/>
    <property type="match status" value="1"/>
</dbReference>
<proteinExistence type="predicted"/>
<dbReference type="AlphaFoldDB" id="T1BDU9"/>